<keyword evidence="2 5" id="KW-0812">Transmembrane</keyword>
<evidence type="ECO:0000256" key="2">
    <source>
        <dbReference type="ARBA" id="ARBA00022692"/>
    </source>
</evidence>
<evidence type="ECO:0000313" key="9">
    <source>
        <dbReference type="WormBase" id="K07C6.10"/>
    </source>
</evidence>
<proteinExistence type="predicted"/>
<dbReference type="RefSeq" id="NP_504084.3">
    <property type="nucleotide sequence ID" value="NM_071683.5"/>
</dbReference>
<dbReference type="PANTHER" id="PTHR23017:SF18">
    <property type="entry name" value="G-PROTEIN COUPLED RECEPTORS FAMILY 1 PROFILE DOMAIN-CONTAINING PROTEIN"/>
    <property type="match status" value="1"/>
</dbReference>
<evidence type="ECO:0000313" key="7">
    <source>
        <dbReference type="EMBL" id="CCD72739.2"/>
    </source>
</evidence>
<feature type="transmembrane region" description="Helical" evidence="5">
    <location>
        <begin position="60"/>
        <end position="79"/>
    </location>
</feature>
<dbReference type="CDD" id="cd00637">
    <property type="entry name" value="7tm_classA_rhodopsin-like"/>
    <property type="match status" value="1"/>
</dbReference>
<dbReference type="InParanoid" id="O44641"/>
<dbReference type="KEGG" id="cel:CELE_K07C6.10"/>
<dbReference type="FunCoup" id="O44641">
    <property type="interactions" value="2"/>
</dbReference>
<dbReference type="InterPro" id="IPR019430">
    <property type="entry name" value="7TM_GPCR_serpentine_rcpt_Srx"/>
</dbReference>
<dbReference type="UCSC" id="K07C6.10">
    <property type="organism name" value="c. elegans"/>
</dbReference>
<dbReference type="HOGENOM" id="CLU_059630_1_0_1"/>
<feature type="transmembrane region" description="Helical" evidence="5">
    <location>
        <begin position="181"/>
        <end position="206"/>
    </location>
</feature>
<dbReference type="EMBL" id="BX284605">
    <property type="protein sequence ID" value="CCD72739.2"/>
    <property type="molecule type" value="Genomic_DNA"/>
</dbReference>
<gene>
    <name evidence="7 9" type="primary">srx-67</name>
    <name evidence="7" type="ORF">CELE_K07C6.10</name>
    <name evidence="9" type="ORF">K07C6.10</name>
</gene>
<dbReference type="WormBase" id="K07C6.10">
    <property type="protein sequence ID" value="CE52257"/>
    <property type="gene ID" value="WBGene00005958"/>
    <property type="gene designation" value="srx-67"/>
</dbReference>
<evidence type="ECO:0000256" key="3">
    <source>
        <dbReference type="ARBA" id="ARBA00022989"/>
    </source>
</evidence>
<dbReference type="Gene3D" id="1.20.1070.10">
    <property type="entry name" value="Rhodopsin 7-helix transmembrane proteins"/>
    <property type="match status" value="1"/>
</dbReference>
<evidence type="ECO:0000256" key="1">
    <source>
        <dbReference type="ARBA" id="ARBA00004370"/>
    </source>
</evidence>
<dbReference type="AlphaFoldDB" id="O44641"/>
<dbReference type="Pfam" id="PF10328">
    <property type="entry name" value="7TM_GPCR_Srx"/>
    <property type="match status" value="1"/>
</dbReference>
<dbReference type="GeneID" id="187098"/>
<name>O44641_CAEEL</name>
<dbReference type="SMR" id="O44641"/>
<dbReference type="CTD" id="187098"/>
<dbReference type="eggNOG" id="ENOG502TJDP">
    <property type="taxonomic scope" value="Eukaryota"/>
</dbReference>
<dbReference type="GO" id="GO:0016020">
    <property type="term" value="C:membrane"/>
    <property type="evidence" value="ECO:0007669"/>
    <property type="project" value="UniProtKB-SubCell"/>
</dbReference>
<comment type="subcellular location">
    <subcellularLocation>
        <location evidence="1">Membrane</location>
    </subcellularLocation>
</comment>
<dbReference type="InterPro" id="IPR017452">
    <property type="entry name" value="GPCR_Rhodpsn_7TM"/>
</dbReference>
<dbReference type="Proteomes" id="UP000001940">
    <property type="component" value="Chromosome V"/>
</dbReference>
<dbReference type="PhylomeDB" id="O44641"/>
<dbReference type="PANTHER" id="PTHR23017">
    <property type="entry name" value="SERPENTINE RECEPTOR, CLASS X"/>
    <property type="match status" value="1"/>
</dbReference>
<keyword evidence="4 5" id="KW-0472">Membrane</keyword>
<accession>O44641</accession>
<sequence length="234" mass="27144">MVLLDQPLMKKYSFIMGCALLFCYESSVLTHFCISINRFCAVLVPLKYDIWFTIKNTKKIIALLWIVETIIAAIFYQYLCNVFYLEEIHFIQFTSTEFCGMVAWYEDFVKNAAIIAIIVCLDITTILRVHHVTKKARANRGEDANKFSPRDIRFLRQTVFQGSVFLLELITYFFIPQYFQNQWIIFLGTSFIWVAIHAIDGMIVIVCNPEVRNFLIGGHKVTQQTVTQSDMTAA</sequence>
<feature type="transmembrane region" description="Helical" evidence="5">
    <location>
        <begin position="112"/>
        <end position="133"/>
    </location>
</feature>
<dbReference type="OrthoDB" id="5825164at2759"/>
<evidence type="ECO:0000256" key="5">
    <source>
        <dbReference type="SAM" id="Phobius"/>
    </source>
</evidence>
<dbReference type="PROSITE" id="PS50262">
    <property type="entry name" value="G_PROTEIN_RECEP_F1_2"/>
    <property type="match status" value="1"/>
</dbReference>
<organism evidence="7 8">
    <name type="scientific">Caenorhabditis elegans</name>
    <dbReference type="NCBI Taxonomy" id="6239"/>
    <lineage>
        <taxon>Eukaryota</taxon>
        <taxon>Metazoa</taxon>
        <taxon>Ecdysozoa</taxon>
        <taxon>Nematoda</taxon>
        <taxon>Chromadorea</taxon>
        <taxon>Rhabditida</taxon>
        <taxon>Rhabditina</taxon>
        <taxon>Rhabditomorpha</taxon>
        <taxon>Rhabditoidea</taxon>
        <taxon>Rhabditidae</taxon>
        <taxon>Peloderinae</taxon>
        <taxon>Caenorhabditis</taxon>
    </lineage>
</organism>
<feature type="transmembrane region" description="Helical" evidence="5">
    <location>
        <begin position="12"/>
        <end position="39"/>
    </location>
</feature>
<evidence type="ECO:0000313" key="8">
    <source>
        <dbReference type="Proteomes" id="UP000001940"/>
    </source>
</evidence>
<feature type="transmembrane region" description="Helical" evidence="5">
    <location>
        <begin position="154"/>
        <end position="175"/>
    </location>
</feature>
<evidence type="ECO:0000259" key="6">
    <source>
        <dbReference type="PROSITE" id="PS50262"/>
    </source>
</evidence>
<dbReference type="SUPFAM" id="SSF81321">
    <property type="entry name" value="Family A G protein-coupled receptor-like"/>
    <property type="match status" value="1"/>
</dbReference>
<protein>
    <submittedName>
        <fullName evidence="7">G-protein coupled receptors family 1 profile domain-containing protein</fullName>
    </submittedName>
</protein>
<dbReference type="AGR" id="WB:WBGene00005958"/>
<reference evidence="7 8" key="1">
    <citation type="journal article" date="1998" name="Science">
        <title>Genome sequence of the nematode C. elegans: a platform for investigating biology.</title>
        <authorList>
            <consortium name="The C. elegans sequencing consortium"/>
            <person name="Sulson J.E."/>
            <person name="Waterston R."/>
        </authorList>
    </citation>
    <scope>NUCLEOTIDE SEQUENCE [LARGE SCALE GENOMIC DNA]</scope>
    <source>
        <strain evidence="7 8">Bristol N2</strain>
    </source>
</reference>
<keyword evidence="7" id="KW-0675">Receptor</keyword>
<feature type="domain" description="G-protein coupled receptors family 1 profile" evidence="6">
    <location>
        <begin position="1"/>
        <end position="175"/>
    </location>
</feature>
<keyword evidence="3 5" id="KW-1133">Transmembrane helix</keyword>
<dbReference type="PIR" id="T32677">
    <property type="entry name" value="T32677"/>
</dbReference>
<keyword evidence="8" id="KW-1185">Reference proteome</keyword>
<evidence type="ECO:0000256" key="4">
    <source>
        <dbReference type="ARBA" id="ARBA00023136"/>
    </source>
</evidence>
<dbReference type="PaxDb" id="6239-K07C6.10"/>